<dbReference type="Pfam" id="PF13843">
    <property type="entry name" value="DDE_Tnp_1_7"/>
    <property type="match status" value="1"/>
</dbReference>
<dbReference type="OrthoDB" id="10057240at2759"/>
<dbReference type="GO" id="GO:0043565">
    <property type="term" value="F:sequence-specific DNA binding"/>
    <property type="evidence" value="ECO:0007669"/>
    <property type="project" value="TreeGrafter"/>
</dbReference>
<keyword evidence="2" id="KW-1185">Reference proteome</keyword>
<dbReference type="InterPro" id="IPR052638">
    <property type="entry name" value="PiggyBac_TE-derived"/>
</dbReference>
<protein>
    <submittedName>
        <fullName evidence="3">PiggyBac transposable element-derived protein 3-like</fullName>
    </submittedName>
</protein>
<dbReference type="Proteomes" id="UP000301870">
    <property type="component" value="Unplaced"/>
</dbReference>
<reference evidence="3" key="1">
    <citation type="submission" date="2025-08" db="UniProtKB">
        <authorList>
            <consortium name="RefSeq"/>
        </authorList>
    </citation>
    <scope>IDENTIFICATION</scope>
    <source>
        <strain evidence="3">Ishihara</strain>
        <tissue evidence="3">Whole body</tissue>
    </source>
</reference>
<dbReference type="RefSeq" id="XP_022836829.1">
    <property type="nucleotide sequence ID" value="XM_022981061.1"/>
</dbReference>
<feature type="domain" description="PiggyBac transposable element-derived protein" evidence="1">
    <location>
        <begin position="130"/>
        <end position="490"/>
    </location>
</feature>
<accession>A0A9J7ERM2</accession>
<gene>
    <name evidence="3" type="primary">LOC111364205</name>
</gene>
<organism evidence="2 3">
    <name type="scientific">Spodoptera litura</name>
    <name type="common">Asian cotton leafworm</name>
    <dbReference type="NCBI Taxonomy" id="69820"/>
    <lineage>
        <taxon>Eukaryota</taxon>
        <taxon>Metazoa</taxon>
        <taxon>Ecdysozoa</taxon>
        <taxon>Arthropoda</taxon>
        <taxon>Hexapoda</taxon>
        <taxon>Insecta</taxon>
        <taxon>Pterygota</taxon>
        <taxon>Neoptera</taxon>
        <taxon>Endopterygota</taxon>
        <taxon>Lepidoptera</taxon>
        <taxon>Glossata</taxon>
        <taxon>Ditrysia</taxon>
        <taxon>Noctuoidea</taxon>
        <taxon>Noctuidae</taxon>
        <taxon>Amphipyrinae</taxon>
        <taxon>Spodoptera</taxon>
    </lineage>
</organism>
<dbReference type="AlphaFoldDB" id="A0A9J7ERM2"/>
<dbReference type="PANTHER" id="PTHR47055">
    <property type="entry name" value="DDE_TNP_1_7 DOMAIN-CONTAINING PROTEIN"/>
    <property type="match status" value="1"/>
</dbReference>
<dbReference type="InterPro" id="IPR029526">
    <property type="entry name" value="PGBD"/>
</dbReference>
<feature type="non-terminal residue" evidence="3">
    <location>
        <position position="495"/>
    </location>
</feature>
<evidence type="ECO:0000259" key="1">
    <source>
        <dbReference type="Pfam" id="PF13843"/>
    </source>
</evidence>
<evidence type="ECO:0000313" key="3">
    <source>
        <dbReference type="RefSeq" id="XP_022836829.1"/>
    </source>
</evidence>
<evidence type="ECO:0000313" key="2">
    <source>
        <dbReference type="Proteomes" id="UP000301870"/>
    </source>
</evidence>
<proteinExistence type="predicted"/>
<dbReference type="KEGG" id="sliu:111364205"/>
<sequence>MDPVQKKYKNALKVSEIVDYLQDIEDFSDEELNDIEIAILPPDAVDEMTDIEEGPDDDMGVLPVSDVAGQVEFSCTIDNGAENHPTQTTSRTSRTVTWRKCEPVYSEIQPESNTAKQCLENMITQLEGKSAVEIFENLLCDGILEYIVHETVSYAKHYKNDLNFNLTINELKVFIGILFFSSYHHLPQSKLYWCRDEDVHIPFVEQAMSRNRFDKIKSYLHFNDNSQIDNTDKAFKIRPLIDKANESFRKFGIFESNLAVDEMIVKYFGHHGIKQFIKGKPVRFGYKLWALCGVSGYCYNFSLYTGKDVKTSASHNDGLGATVVKKLLAVCTAPRAHVVYFDNFFSSMQLLIDLKSQGFRATGTVRENRTKKCPIMTKQEMKKKDRGFSDYRFDKNNEILCVKWHDNNVVCLLTNFDSVEPYVKTNRYSKKEKAKVAVNQPLLIHNYNKNMGGVDKHDWLISKYPIRFRGKKWYWPLVIRVLDMSLVNAWIIYNQ</sequence>
<dbReference type="GeneID" id="111364205"/>
<dbReference type="PANTHER" id="PTHR47055:SF3">
    <property type="entry name" value="PHORBOL-ESTER_DAG-TYPE DOMAIN-CONTAINING PROTEIN"/>
    <property type="match status" value="1"/>
</dbReference>
<name>A0A9J7ERM2_SPOLT</name>